<evidence type="ECO:0000259" key="4">
    <source>
        <dbReference type="Pfam" id="PF00535"/>
    </source>
</evidence>
<sequence>MSNQYKKRLLEYTKKKKEGIERIRQSAQSAFIRALDEQNKNNIVEAVRWMDRAHRLAEHNPNITFDLVMLLLKQQRYNDAYRLLMPLIKKFDFYQGWVVLAIIHVHRNEFPQAIEAIQYLLSRYCPAKTSWSTIREIVRDGGEEGCCGVIGSLGQVWIDNRKRQTLFVFLDDILILETKDPFFSLPEGWEHFSFLSIETQEKPLVGSPIDLQAIIRTEGFVESNDHCVKGWLWYPAEADRVSTIDVYDGQNTLCNQVQAETEFDVATLEFPLFKAKQFFIDIKEFSPGSYSFTDAYGRHLTGSPIDPLLLQCKTNRYRKNNKKHEHYLPVSAYYKGSYPQISEYLGLGIVVIIPVYKGKKETISCVQSVLKTLPKGVKIQIVNDCSPDIELIEWLESQVNHDNVFMIHHLKNLGFPGAVNTGMMAWSGYDVVLLNSDTLVPKGWLKGLLDAAYSDQAIGTVTPFSNDASIFSYPYHDQANPVPDLNSVTCLMNVVRKINKKTIIDVPTAHGFCMFIRHDCLHQVGLFRENLFAQGYGEENDFCMRAQHLGWRHVLAADVFVGHKGGVSFQNNKNALLKRNIAILNKFYPDYDEMVMAYIDRDFLRIIRRQIDLYRLKEFERKQEKLGKSLQYGLFITHTYGGGVERAVQERASDWRLKGGIALFLRPTLLGDACRIEIQFKSTLSTKIEIEDLYPNLVFNLPSEYSILLQFLKSINILIIQVHHFAGHHVAVRNLLQDLEIEYEVYLHDYMSFCPRISLINPQEHYCGEPEDMDVCQQCIGNDRFDEENPIKIRQWLSRSQKELNAARSIIVPSEDTKDRISKHFPKLKRIQIQELEDDRPDLSIEQLAYFSQVAEADLYLQPIMNSGRFRVCIIGAIGIEKGFNIIKALVKDADQRALPLEFVLVGRTVDDRIFEQSDRLFITGTYKEEEAIALVKQQNADMAFFPAIWPETWCYALSIAWRSGLSTAAFDIGAIAQRIKNTQRGWALSLLMTIPEQNDMLLTLCKQLRYNRKAKHLDDG</sequence>
<dbReference type="InterPro" id="IPR029044">
    <property type="entry name" value="Nucleotide-diphossugar_trans"/>
</dbReference>
<evidence type="ECO:0000313" key="5">
    <source>
        <dbReference type="EMBL" id="MDI2111998.1"/>
    </source>
</evidence>
<dbReference type="PANTHER" id="PTHR43179">
    <property type="entry name" value="RHAMNOSYLTRANSFERASE WBBL"/>
    <property type="match status" value="1"/>
</dbReference>
<reference evidence="5" key="1">
    <citation type="submission" date="2023-05" db="EMBL/GenBank/DDBJ databases">
        <title>Whole genome sequence of Commensalibacter sp.</title>
        <authorList>
            <person name="Charoenyingcharoen P."/>
            <person name="Yukphan P."/>
        </authorList>
    </citation>
    <scope>NUCLEOTIDE SEQUENCE</scope>
    <source>
        <strain evidence="5">TBRC 10068</strain>
    </source>
</reference>
<keyword evidence="2 5" id="KW-0328">Glycosyltransferase</keyword>
<gene>
    <name evidence="5" type="ORF">QJV33_01620</name>
</gene>
<dbReference type="Gene3D" id="1.25.40.10">
    <property type="entry name" value="Tetratricopeptide repeat domain"/>
    <property type="match status" value="1"/>
</dbReference>
<dbReference type="PANTHER" id="PTHR43179:SF12">
    <property type="entry name" value="GALACTOFURANOSYLTRANSFERASE GLFT2"/>
    <property type="match status" value="1"/>
</dbReference>
<dbReference type="SUPFAM" id="SSF48452">
    <property type="entry name" value="TPR-like"/>
    <property type="match status" value="1"/>
</dbReference>
<dbReference type="Proteomes" id="UP001431775">
    <property type="component" value="Unassembled WGS sequence"/>
</dbReference>
<keyword evidence="3 5" id="KW-0808">Transferase</keyword>
<evidence type="ECO:0000256" key="2">
    <source>
        <dbReference type="ARBA" id="ARBA00022676"/>
    </source>
</evidence>
<dbReference type="InterPro" id="IPR011990">
    <property type="entry name" value="TPR-like_helical_dom_sf"/>
</dbReference>
<keyword evidence="6" id="KW-1185">Reference proteome</keyword>
<name>A0ABT6Q527_9PROT</name>
<organism evidence="5 6">
    <name type="scientific">Commensalibacter nepenthis</name>
    <dbReference type="NCBI Taxonomy" id="3043872"/>
    <lineage>
        <taxon>Bacteria</taxon>
        <taxon>Pseudomonadati</taxon>
        <taxon>Pseudomonadota</taxon>
        <taxon>Alphaproteobacteria</taxon>
        <taxon>Acetobacterales</taxon>
        <taxon>Acetobacteraceae</taxon>
    </lineage>
</organism>
<dbReference type="Pfam" id="PF00535">
    <property type="entry name" value="Glycos_transf_2"/>
    <property type="match status" value="1"/>
</dbReference>
<evidence type="ECO:0000256" key="1">
    <source>
        <dbReference type="ARBA" id="ARBA00006739"/>
    </source>
</evidence>
<evidence type="ECO:0000256" key="3">
    <source>
        <dbReference type="ARBA" id="ARBA00022679"/>
    </source>
</evidence>
<dbReference type="SUPFAM" id="SSF53448">
    <property type="entry name" value="Nucleotide-diphospho-sugar transferases"/>
    <property type="match status" value="1"/>
</dbReference>
<protein>
    <submittedName>
        <fullName evidence="5">Glycosyltransferase</fullName>
        <ecNumber evidence="5">2.4.-.-</ecNumber>
    </submittedName>
</protein>
<dbReference type="SUPFAM" id="SSF53756">
    <property type="entry name" value="UDP-Glycosyltransferase/glycogen phosphorylase"/>
    <property type="match status" value="1"/>
</dbReference>
<dbReference type="GO" id="GO:0016757">
    <property type="term" value="F:glycosyltransferase activity"/>
    <property type="evidence" value="ECO:0007669"/>
    <property type="project" value="UniProtKB-KW"/>
</dbReference>
<dbReference type="InterPro" id="IPR001173">
    <property type="entry name" value="Glyco_trans_2-like"/>
</dbReference>
<feature type="domain" description="Glycosyltransferase 2-like" evidence="4">
    <location>
        <begin position="351"/>
        <end position="522"/>
    </location>
</feature>
<proteinExistence type="inferred from homology"/>
<dbReference type="Gene3D" id="3.40.50.2000">
    <property type="entry name" value="Glycogen Phosphorylase B"/>
    <property type="match status" value="1"/>
</dbReference>
<comment type="caution">
    <text evidence="5">The sequence shown here is derived from an EMBL/GenBank/DDBJ whole genome shotgun (WGS) entry which is preliminary data.</text>
</comment>
<dbReference type="EC" id="2.4.-.-" evidence="5"/>
<evidence type="ECO:0000313" key="6">
    <source>
        <dbReference type="Proteomes" id="UP001431775"/>
    </source>
</evidence>
<dbReference type="Gene3D" id="3.90.550.10">
    <property type="entry name" value="Spore Coat Polysaccharide Biosynthesis Protein SpsA, Chain A"/>
    <property type="match status" value="1"/>
</dbReference>
<accession>A0ABT6Q527</accession>
<dbReference type="RefSeq" id="WP_281461676.1">
    <property type="nucleotide sequence ID" value="NZ_JASBAN010000001.1"/>
</dbReference>
<comment type="similarity">
    <text evidence="1">Belongs to the glycosyltransferase 2 family.</text>
</comment>
<dbReference type="EMBL" id="JASBAN010000001">
    <property type="protein sequence ID" value="MDI2111998.1"/>
    <property type="molecule type" value="Genomic_DNA"/>
</dbReference>